<dbReference type="OrthoDB" id="5999748at2"/>
<protein>
    <submittedName>
        <fullName evidence="1">Uncharacterized protein</fullName>
    </submittedName>
</protein>
<proteinExistence type="predicted"/>
<dbReference type="AlphaFoldDB" id="A0A3M2HQ97"/>
<dbReference type="EMBL" id="RFLY01000016">
    <property type="protein sequence ID" value="RMH89102.1"/>
    <property type="molecule type" value="Genomic_DNA"/>
</dbReference>
<gene>
    <name evidence="1" type="ORF">EBB59_10945</name>
</gene>
<evidence type="ECO:0000313" key="2">
    <source>
        <dbReference type="Proteomes" id="UP000275012"/>
    </source>
</evidence>
<reference evidence="1 2" key="1">
    <citation type="submission" date="2018-10" db="EMBL/GenBank/DDBJ databases">
        <title>Proposal of Lysobacter pythonis sp. nov. isolated from royal pythons (Python regius).</title>
        <authorList>
            <person name="Hans-Juergen B."/>
            <person name="Huptas C."/>
            <person name="Sandra B."/>
            <person name="Igor L."/>
            <person name="Joachim S."/>
            <person name="Siegfried S."/>
            <person name="Mareike W."/>
            <person name="Peter K."/>
        </authorList>
    </citation>
    <scope>NUCLEOTIDE SEQUENCE [LARGE SCALE GENOMIC DNA]</scope>
    <source>
        <strain evidence="1 2">4284/11</strain>
    </source>
</reference>
<dbReference type="Proteomes" id="UP000275012">
    <property type="component" value="Unassembled WGS sequence"/>
</dbReference>
<name>A0A3M2HQ97_9GAMM</name>
<accession>A0A3M2HQ97</accession>
<evidence type="ECO:0000313" key="1">
    <source>
        <dbReference type="EMBL" id="RMH89102.1"/>
    </source>
</evidence>
<organism evidence="1 2">
    <name type="scientific">Solilutibacter pythonis</name>
    <dbReference type="NCBI Taxonomy" id="2483112"/>
    <lineage>
        <taxon>Bacteria</taxon>
        <taxon>Pseudomonadati</taxon>
        <taxon>Pseudomonadota</taxon>
        <taxon>Gammaproteobacteria</taxon>
        <taxon>Lysobacterales</taxon>
        <taxon>Lysobacteraceae</taxon>
        <taxon>Solilutibacter</taxon>
    </lineage>
</organism>
<comment type="caution">
    <text evidence="1">The sequence shown here is derived from an EMBL/GenBank/DDBJ whole genome shotgun (WGS) entry which is preliminary data.</text>
</comment>
<sequence>MLRDYPEHIVRLQEVLNSAIDPTKTHLMPFDEAIWALEGALEAFIDEARDELQAAEASGDPVAIERAKAKKFLMGQTCFKGRWIGDEALWVYFQTNKDAFE</sequence>
<keyword evidence="2" id="KW-1185">Reference proteome</keyword>